<dbReference type="Pfam" id="PF00668">
    <property type="entry name" value="Condensation"/>
    <property type="match status" value="2"/>
</dbReference>
<accession>A0A9D2JFW3</accession>
<gene>
    <name evidence="7" type="ORF">H9810_06450</name>
</gene>
<dbReference type="SUPFAM" id="SSF51735">
    <property type="entry name" value="NAD(P)-binding Rossmann-fold domains"/>
    <property type="match status" value="1"/>
</dbReference>
<dbReference type="Gene3D" id="3.40.50.12780">
    <property type="entry name" value="N-terminal domain of ligase-like"/>
    <property type="match status" value="1"/>
</dbReference>
<organism evidence="7 8">
    <name type="scientific">Candidatus Gemmiger excrementavium</name>
    <dbReference type="NCBI Taxonomy" id="2838608"/>
    <lineage>
        <taxon>Bacteria</taxon>
        <taxon>Bacillati</taxon>
        <taxon>Bacillota</taxon>
        <taxon>Clostridia</taxon>
        <taxon>Eubacteriales</taxon>
        <taxon>Gemmiger</taxon>
    </lineage>
</organism>
<feature type="domain" description="Carrier" evidence="6">
    <location>
        <begin position="930"/>
        <end position="1005"/>
    </location>
</feature>
<evidence type="ECO:0000313" key="8">
    <source>
        <dbReference type="Proteomes" id="UP000824031"/>
    </source>
</evidence>
<dbReference type="InterPro" id="IPR023213">
    <property type="entry name" value="CAT-like_dom_sf"/>
</dbReference>
<dbReference type="InterPro" id="IPR045851">
    <property type="entry name" value="AMP-bd_C_sf"/>
</dbReference>
<dbReference type="SUPFAM" id="SSF56801">
    <property type="entry name" value="Acetyl-CoA synthetase-like"/>
    <property type="match status" value="2"/>
</dbReference>
<evidence type="ECO:0000256" key="4">
    <source>
        <dbReference type="ARBA" id="ARBA00022598"/>
    </source>
</evidence>
<evidence type="ECO:0000259" key="6">
    <source>
        <dbReference type="PROSITE" id="PS50075"/>
    </source>
</evidence>
<dbReference type="Gene3D" id="1.10.1200.10">
    <property type="entry name" value="ACP-like"/>
    <property type="match status" value="1"/>
</dbReference>
<evidence type="ECO:0000313" key="7">
    <source>
        <dbReference type="EMBL" id="HIZ48336.1"/>
    </source>
</evidence>
<dbReference type="Gene3D" id="2.30.38.10">
    <property type="entry name" value="Luciferase, Domain 3"/>
    <property type="match status" value="1"/>
</dbReference>
<dbReference type="CDD" id="cd05930">
    <property type="entry name" value="A_NRPS"/>
    <property type="match status" value="2"/>
</dbReference>
<dbReference type="PROSITE" id="PS00455">
    <property type="entry name" value="AMP_BINDING"/>
    <property type="match status" value="1"/>
</dbReference>
<name>A0A9D2JFW3_9FIRM</name>
<dbReference type="Gene3D" id="3.30.300.30">
    <property type="match status" value="2"/>
</dbReference>
<dbReference type="NCBIfam" id="NF003417">
    <property type="entry name" value="PRK04813.1"/>
    <property type="match status" value="2"/>
</dbReference>
<dbReference type="InterPro" id="IPR010071">
    <property type="entry name" value="AA_adenyl_dom"/>
</dbReference>
<dbReference type="PROSITE" id="PS50075">
    <property type="entry name" value="CARRIER"/>
    <property type="match status" value="2"/>
</dbReference>
<feature type="region of interest" description="Disordered" evidence="5">
    <location>
        <begin position="1934"/>
        <end position="1955"/>
    </location>
</feature>
<dbReference type="Gene3D" id="3.30.559.30">
    <property type="entry name" value="Nonribosomal peptide synthetase, condensation domain"/>
    <property type="match status" value="2"/>
</dbReference>
<dbReference type="Gene3D" id="3.40.50.720">
    <property type="entry name" value="NAD(P)-binding Rossmann-like Domain"/>
    <property type="match status" value="1"/>
</dbReference>
<reference evidence="7" key="1">
    <citation type="journal article" date="2021" name="PeerJ">
        <title>Extensive microbial diversity within the chicken gut microbiome revealed by metagenomics and culture.</title>
        <authorList>
            <person name="Gilroy R."/>
            <person name="Ravi A."/>
            <person name="Getino M."/>
            <person name="Pursley I."/>
            <person name="Horton D.L."/>
            <person name="Alikhan N.F."/>
            <person name="Baker D."/>
            <person name="Gharbi K."/>
            <person name="Hall N."/>
            <person name="Watson M."/>
            <person name="Adriaenssens E.M."/>
            <person name="Foster-Nyarko E."/>
            <person name="Jarju S."/>
            <person name="Secka A."/>
            <person name="Antonio M."/>
            <person name="Oren A."/>
            <person name="Chaudhuri R.R."/>
            <person name="La Ragione R."/>
            <person name="Hildebrand F."/>
            <person name="Pallen M.J."/>
        </authorList>
    </citation>
    <scope>NUCLEOTIDE SEQUENCE</scope>
    <source>
        <strain evidence="7">3436</strain>
    </source>
</reference>
<dbReference type="InterPro" id="IPR036291">
    <property type="entry name" value="NAD(P)-bd_dom_sf"/>
</dbReference>
<dbReference type="InterPro" id="IPR029058">
    <property type="entry name" value="AB_hydrolase_fold"/>
</dbReference>
<dbReference type="Gene3D" id="3.40.50.1820">
    <property type="entry name" value="alpha/beta hydrolase"/>
    <property type="match status" value="1"/>
</dbReference>
<keyword evidence="2" id="KW-0596">Phosphopantetheine</keyword>
<dbReference type="InterPro" id="IPR009081">
    <property type="entry name" value="PP-bd_ACP"/>
</dbReference>
<sequence length="2439" mass="270565">MSNHRQAVLSKTQLGIYLECTKEPTYTNYNIPFLTTLGPAMDTDRLKAAIEAALAAHPALNTTLFVAEDGQVMQKIVDGLCHVEVVHLSDEEFASRREHLVQPFTLLGGALCRFVIYITPTQRYLFEEFHHILVDGTGLQILVRDMQRAYDGEPLEPDTYTGLDVARDEAARESTPEYEQARRFYDALLQGRNGDCLPVPDVFEDTPRQGWLNYEFQLDAAAFKALRSELQVSTTGYFTAVMGFLVGKYNYKEESVIATVYDGRRLAQNKNVISMLVKTLPFVADFTGNVPVREFLKKSADTLMESRRHDLYSFAEIAENYEVKADINFAYQGHILDYQLLAVGDMQMERLYDENHIEQTPLLFELSDLGGGTYQLHVGYRADMFSRDFALYMARAYGKAAQELLVKDYVDDVELADEEAAARIDGFNATERAFDRSRTVIDLFREQVQRQPDHPALVYLDKRFTYGELDRITDILARHLRRRGIGLETVTGVLIPRCEYMVICALGILKAGGAYLPMDPSYPPERLNLMLRDSGARLLITTDELEPLIGQEYTGARMKVDEIPALPDCDEPLPPPAPHDLFIMLYTSGSTGLPKGVMLEHGNLNAFCSWARHYYDMDENVRAAAYASYGFDANMFDTYPTLTAGGTVYIIDDGIRLNLLELQDYYNRNGITHSLITTQVGRQFALMDGTTTLRHLTVGGEKLVPLDPPPYALYNAYGPTETTILTTTMRVDKKYKDVPIGPALDNIKLYVVDKNGRLLPPGAVGELWISGWQVGRSYLNRPEQTAKAFTPNPFCDREGYDRVYHTGDVVRFMDNGCIQFVGRRDAQVKVRGFRIELTEVEEVIRRFPGIRDATVAAFDDPAGGKFLAAYVVADQPVSVEALNQFILDQKPPYMVPAVTMQIDKIPLNQNQKVNKRALPVPKRTFEDCTPPRNDTEQKIFDIVAQVIGADGFGVNTNLYLAGLTSVGAVRLNVLLSKAFDRTVQTRDLKENDTVEKLAAFLTQAPAETEDFAPRPDYALTKNQEGIFIDSVAHPGTTVYNIPLLLELSPAIDLSRLARALAAAVNAHPYIKTHLFADDAGEIRQRRNDDEPFGAQDIEVLDVAALDSVRDTLVRPFALLGDRLFRIRILRADKNYLFLEFHHIIADGTSLLVFFEDVGKAYAGQPLEAETYSGYEAVLAEQRSRAGAYYEKAKDHYARLLAGCDPDCLPAGDLREQPVARSAEKEVFGRAATTADVKHYCEANQLSLNGFFTAMFGLVLSKFCGKEKPVFTTIYNGRSDSRLHRAMAMLVKTYPVVCDVSRAAADTPVAACIAAVGDQMLESMANDLYSFGEISRTYGVRPDVMFAYQGEDFTFDTLCGEPVTQISLALDQAKAPLNLNVFLQDGRIRYFCEYRSDRFSGDYIDSFLDACDKAVSELLTQPTVGKISVLSDRAAADLAHWNDTRGTVEPLPVPALLERQAALHPDKTAVTAGGVSLTFAQLNARANRIAHRLIDGGVGADVIVGLYLDRTVDVYAVRQGILKSGGAFLSTAPDYPDERIAYIFQNAKTPFVITTRALYESRRALFDSLDSRVLLLEDLYENGDDTNPGVTIDPASLAYCIYTSGSTGTPKGVMIEHRNLMNLLQYHDKNVLAHAYVDNTTVFLGLAAITFDVSIIEEMMPLCHGQSVAMATEEEIHNPILLAQMMEATGVDMMKCTPSYMQTMLEFPPCRQALARLRALIIGAEPFPENLYAQIRQAGFTGRLYNSYGPTETTVTVTIDELDGKTVTIGRPAGNTELCVLDWFDQPLPPYARGELTILGDSVGRGYVALPEQTRQKFIAFAGRKAYRSGDIAYWNRDGKIVHCGRSDNQIKLRGLRVELDEIENVMDRFEGITRSVVIVRGEGNDQYLCGYYVAAQPVDHTALAAFLGKTLAAYMVPAVFVHLDALPLTPNGKVDKRALPEPTATQTARPAGREPVTPLEHQLCDIFAKALGVDKVYADDDFFALGGTSLSASKVAMRCMTEKIPAVYSDIFDHTTPEKLAAFLAGRQAQAEPAPAAAPAGQSPLPEEAYHDVLQYNTAAFVEGIRPGTLGKVLVTGATGYLGIHVVRELLRTGCETVYCLVRKGHSQSVESRLKMMLMYYFDDAFDAEVGTRLLPVDGDITDPHLGDTLAGCDFDTVINCAACVKHFVADDLLDRINVQGVENLISLCRQRGKQLIQISTVSIAGESVDGSVPPEVKLTEDRLYLGQALDNKYADTKFRAEKAMLEAIRGGLRGKIIRVGNLMSRQSDGEFQINYTTNGFMKRLRAYGIIGCFPVGSMDAEAEFSPIDCTARAVVLLAATPDKFTVFHAYNCHHVHMANVVAVMQEYGIPLQVVEDAEFHRAFDALLADETRNMDISPLIAYMNGGKANRCFIDSDNHFTVKALYRLGFAWPLTGEHYIRQAVQALFTLGFFGEKADG</sequence>
<feature type="domain" description="Carrier" evidence="6">
    <location>
        <begin position="1954"/>
        <end position="2028"/>
    </location>
</feature>
<reference evidence="7" key="2">
    <citation type="submission" date="2021-04" db="EMBL/GenBank/DDBJ databases">
        <authorList>
            <person name="Gilroy R."/>
        </authorList>
    </citation>
    <scope>NUCLEOTIDE SEQUENCE</scope>
    <source>
        <strain evidence="7">3436</strain>
    </source>
</reference>
<evidence type="ECO:0000256" key="2">
    <source>
        <dbReference type="ARBA" id="ARBA00022450"/>
    </source>
</evidence>
<protein>
    <submittedName>
        <fullName evidence="7">Amino acid adenylation domain-containing protein</fullName>
    </submittedName>
</protein>
<dbReference type="GO" id="GO:0005737">
    <property type="term" value="C:cytoplasm"/>
    <property type="evidence" value="ECO:0007669"/>
    <property type="project" value="TreeGrafter"/>
</dbReference>
<keyword evidence="4" id="KW-0436">Ligase</keyword>
<dbReference type="NCBIfam" id="TIGR01733">
    <property type="entry name" value="AA-adenyl-dom"/>
    <property type="match status" value="2"/>
</dbReference>
<dbReference type="EMBL" id="DXBO01000098">
    <property type="protein sequence ID" value="HIZ48336.1"/>
    <property type="molecule type" value="Genomic_DNA"/>
</dbReference>
<comment type="cofactor">
    <cofactor evidence="1">
        <name>pantetheine 4'-phosphate</name>
        <dbReference type="ChEBI" id="CHEBI:47942"/>
    </cofactor>
</comment>
<dbReference type="FunFam" id="3.40.50.980:FF:000001">
    <property type="entry name" value="Non-ribosomal peptide synthetase"/>
    <property type="match status" value="1"/>
</dbReference>
<dbReference type="Pfam" id="PF00501">
    <property type="entry name" value="AMP-binding"/>
    <property type="match status" value="2"/>
</dbReference>
<dbReference type="PANTHER" id="PTHR45527:SF1">
    <property type="entry name" value="FATTY ACID SYNTHASE"/>
    <property type="match status" value="1"/>
</dbReference>
<dbReference type="InterPro" id="IPR013120">
    <property type="entry name" value="FAR_NAD-bd"/>
</dbReference>
<proteinExistence type="predicted"/>
<dbReference type="InterPro" id="IPR020845">
    <property type="entry name" value="AMP-binding_CS"/>
</dbReference>
<dbReference type="GO" id="GO:0016874">
    <property type="term" value="F:ligase activity"/>
    <property type="evidence" value="ECO:0007669"/>
    <property type="project" value="UniProtKB-KW"/>
</dbReference>
<dbReference type="Pfam" id="PF13193">
    <property type="entry name" value="AMP-binding_C"/>
    <property type="match status" value="1"/>
</dbReference>
<dbReference type="GO" id="GO:0043041">
    <property type="term" value="P:amino acid activation for nonribosomal peptide biosynthetic process"/>
    <property type="evidence" value="ECO:0007669"/>
    <property type="project" value="TreeGrafter"/>
</dbReference>
<dbReference type="Gene3D" id="3.30.559.10">
    <property type="entry name" value="Chloramphenicol acetyltransferase-like domain"/>
    <property type="match status" value="2"/>
</dbReference>
<dbReference type="PANTHER" id="PTHR45527">
    <property type="entry name" value="NONRIBOSOMAL PEPTIDE SYNTHETASE"/>
    <property type="match status" value="1"/>
</dbReference>
<evidence type="ECO:0000256" key="5">
    <source>
        <dbReference type="SAM" id="MobiDB-lite"/>
    </source>
</evidence>
<evidence type="ECO:0000256" key="3">
    <source>
        <dbReference type="ARBA" id="ARBA00022553"/>
    </source>
</evidence>
<evidence type="ECO:0000256" key="1">
    <source>
        <dbReference type="ARBA" id="ARBA00001957"/>
    </source>
</evidence>
<dbReference type="InterPro" id="IPR001242">
    <property type="entry name" value="Condensation_dom"/>
</dbReference>
<dbReference type="GO" id="GO:0008610">
    <property type="term" value="P:lipid biosynthetic process"/>
    <property type="evidence" value="ECO:0007669"/>
    <property type="project" value="UniProtKB-ARBA"/>
</dbReference>
<dbReference type="InterPro" id="IPR042099">
    <property type="entry name" value="ANL_N_sf"/>
</dbReference>
<dbReference type="Pfam" id="PF07993">
    <property type="entry name" value="NAD_binding_4"/>
    <property type="match status" value="1"/>
</dbReference>
<dbReference type="Proteomes" id="UP000824031">
    <property type="component" value="Unassembled WGS sequence"/>
</dbReference>
<dbReference type="InterPro" id="IPR036736">
    <property type="entry name" value="ACP-like_sf"/>
</dbReference>
<dbReference type="SUPFAM" id="SSF47336">
    <property type="entry name" value="ACP-like"/>
    <property type="match status" value="2"/>
</dbReference>
<comment type="caution">
    <text evidence="7">The sequence shown here is derived from an EMBL/GenBank/DDBJ whole genome shotgun (WGS) entry which is preliminary data.</text>
</comment>
<keyword evidence="3" id="KW-0597">Phosphoprotein</keyword>
<dbReference type="GO" id="GO:0044550">
    <property type="term" value="P:secondary metabolite biosynthetic process"/>
    <property type="evidence" value="ECO:0007669"/>
    <property type="project" value="TreeGrafter"/>
</dbReference>
<dbReference type="SUPFAM" id="SSF52777">
    <property type="entry name" value="CoA-dependent acyltransferases"/>
    <property type="match status" value="4"/>
</dbReference>
<dbReference type="InterPro" id="IPR000873">
    <property type="entry name" value="AMP-dep_synth/lig_dom"/>
</dbReference>
<dbReference type="Pfam" id="PF00550">
    <property type="entry name" value="PP-binding"/>
    <property type="match status" value="2"/>
</dbReference>
<dbReference type="Gene3D" id="3.40.50.980">
    <property type="match status" value="2"/>
</dbReference>
<dbReference type="GO" id="GO:0031177">
    <property type="term" value="F:phosphopantetheine binding"/>
    <property type="evidence" value="ECO:0007669"/>
    <property type="project" value="TreeGrafter"/>
</dbReference>
<dbReference type="InterPro" id="IPR025110">
    <property type="entry name" value="AMP-bd_C"/>
</dbReference>